<keyword evidence="2 4" id="KW-0808">Transferase</keyword>
<dbReference type="GO" id="GO:0005737">
    <property type="term" value="C:cytoplasm"/>
    <property type="evidence" value="ECO:0007669"/>
    <property type="project" value="TreeGrafter"/>
</dbReference>
<evidence type="ECO:0000256" key="3">
    <source>
        <dbReference type="ARBA" id="ARBA00022777"/>
    </source>
</evidence>
<evidence type="ECO:0000256" key="4">
    <source>
        <dbReference type="RuleBase" id="RU363090"/>
    </source>
</evidence>
<evidence type="ECO:0000313" key="6">
    <source>
        <dbReference type="EnsemblMetazoa" id="BGLB038696-PH"/>
    </source>
</evidence>
<accession>A0A2C9M5M1</accession>
<dbReference type="Gene3D" id="3.30.470.160">
    <property type="entry name" value="Inositol polyphosphate kinase"/>
    <property type="match status" value="1"/>
</dbReference>
<dbReference type="STRING" id="6526.A0A2C9M5M1"/>
<gene>
    <name evidence="6" type="primary">106067069</name>
</gene>
<feature type="compositionally biased region" description="Polar residues" evidence="5">
    <location>
        <begin position="1"/>
        <end position="11"/>
    </location>
</feature>
<dbReference type="OrthoDB" id="2573163at2759"/>
<dbReference type="GO" id="GO:0005634">
    <property type="term" value="C:nucleus"/>
    <property type="evidence" value="ECO:0007669"/>
    <property type="project" value="TreeGrafter"/>
</dbReference>
<dbReference type="VEuPathDB" id="VectorBase:BGLB038696"/>
<protein>
    <recommendedName>
        <fullName evidence="4">Kinase</fullName>
        <ecNumber evidence="4">2.7.-.-</ecNumber>
    </recommendedName>
</protein>
<name>A0A2C9M5M1_BIOGL</name>
<proteinExistence type="inferred from homology"/>
<dbReference type="GO" id="GO:0000828">
    <property type="term" value="F:inositol hexakisphosphate kinase activity"/>
    <property type="evidence" value="ECO:0007669"/>
    <property type="project" value="TreeGrafter"/>
</dbReference>
<dbReference type="RefSeq" id="XP_013081636.2">
    <property type="nucleotide sequence ID" value="XM_013226182.2"/>
</dbReference>
<feature type="region of interest" description="Disordered" evidence="5">
    <location>
        <begin position="1"/>
        <end position="33"/>
    </location>
</feature>
<dbReference type="KEGG" id="bgt:106067069"/>
<dbReference type="Pfam" id="PF03770">
    <property type="entry name" value="IPK"/>
    <property type="match status" value="1"/>
</dbReference>
<evidence type="ECO:0000256" key="1">
    <source>
        <dbReference type="ARBA" id="ARBA00007374"/>
    </source>
</evidence>
<dbReference type="VEuPathDB" id="VectorBase:BGLAX_027373"/>
<keyword evidence="3 4" id="KW-0418">Kinase</keyword>
<dbReference type="InterPro" id="IPR038286">
    <property type="entry name" value="IPK_sf"/>
</dbReference>
<dbReference type="PANTHER" id="PTHR12400:SF21">
    <property type="entry name" value="KINASE"/>
    <property type="match status" value="1"/>
</dbReference>
<dbReference type="Proteomes" id="UP000076420">
    <property type="component" value="Unassembled WGS sequence"/>
</dbReference>
<reference evidence="6" key="1">
    <citation type="submission" date="2020-05" db="UniProtKB">
        <authorList>
            <consortium name="EnsemblMetazoa"/>
        </authorList>
    </citation>
    <scope>IDENTIFICATION</scope>
    <source>
        <strain evidence="6">BB02</strain>
    </source>
</reference>
<dbReference type="SUPFAM" id="SSF56104">
    <property type="entry name" value="SAICAR synthase-like"/>
    <property type="match status" value="1"/>
</dbReference>
<evidence type="ECO:0000256" key="5">
    <source>
        <dbReference type="SAM" id="MobiDB-lite"/>
    </source>
</evidence>
<organism evidence="6 7">
    <name type="scientific">Biomphalaria glabrata</name>
    <name type="common">Bloodfluke planorb</name>
    <name type="synonym">Freshwater snail</name>
    <dbReference type="NCBI Taxonomy" id="6526"/>
    <lineage>
        <taxon>Eukaryota</taxon>
        <taxon>Metazoa</taxon>
        <taxon>Spiralia</taxon>
        <taxon>Lophotrochozoa</taxon>
        <taxon>Mollusca</taxon>
        <taxon>Gastropoda</taxon>
        <taxon>Heterobranchia</taxon>
        <taxon>Euthyneura</taxon>
        <taxon>Panpulmonata</taxon>
        <taxon>Hygrophila</taxon>
        <taxon>Lymnaeoidea</taxon>
        <taxon>Planorbidae</taxon>
        <taxon>Biomphalaria</taxon>
    </lineage>
</organism>
<evidence type="ECO:0000313" key="7">
    <source>
        <dbReference type="Proteomes" id="UP000076420"/>
    </source>
</evidence>
<dbReference type="EnsemblMetazoa" id="BGLB038696-RH">
    <property type="protein sequence ID" value="BGLB038696-PH"/>
    <property type="gene ID" value="BGLB038696"/>
</dbReference>
<dbReference type="InterPro" id="IPR005522">
    <property type="entry name" value="IPK"/>
</dbReference>
<dbReference type="GO" id="GO:0032958">
    <property type="term" value="P:inositol phosphate biosynthetic process"/>
    <property type="evidence" value="ECO:0007669"/>
    <property type="project" value="InterPro"/>
</dbReference>
<dbReference type="EC" id="2.7.-.-" evidence="4"/>
<dbReference type="AlphaFoldDB" id="A0A2C9M5M1"/>
<comment type="similarity">
    <text evidence="1 4">Belongs to the inositol phosphokinase (IPK) family.</text>
</comment>
<evidence type="ECO:0000256" key="2">
    <source>
        <dbReference type="ARBA" id="ARBA00022679"/>
    </source>
</evidence>
<dbReference type="GO" id="GO:0046854">
    <property type="term" value="P:phosphatidylinositol phosphate biosynthetic process"/>
    <property type="evidence" value="ECO:0007669"/>
    <property type="project" value="TreeGrafter"/>
</dbReference>
<feature type="compositionally biased region" description="Basic and acidic residues" evidence="5">
    <location>
        <begin position="12"/>
        <end position="27"/>
    </location>
</feature>
<sequence>MIEPQAMSSSDTPDKMPETQERHHTENNHVSSFDHQVAGQSLILRYDPTTICKCLVHREYMFYQHMPDALRPHVATFKGTTPVKISIGEASQENGSLQHNTRGFKVDPSRYRALQKTDRIYNNEDEEIYQFMKLEDLMYPYRQPCILDLKVGVRQHGDDAPQEKVDYQTQKCLNTTSHSLGLRLCGMKRYLIREQTYEKKDKFYGRQIGDDELKNEIINFLHNGEEYRFDLVDPIISQLQKLEAVIRTLEGYRFYSCSLVIIYDGEIENNAVGDSVDPNSMNNNVPEVPPQQTSNANSVNDLVKARIVDFAHATYDGFEKDSVRHIGPDHGFLLGLSTLLEVFNEFKKQSL</sequence>
<dbReference type="PANTHER" id="PTHR12400">
    <property type="entry name" value="INOSITOL POLYPHOSPHATE KINASE"/>
    <property type="match status" value="1"/>
</dbReference>